<comment type="caution">
    <text evidence="1">The sequence shown here is derived from an EMBL/GenBank/DDBJ whole genome shotgun (WGS) entry which is preliminary data.</text>
</comment>
<dbReference type="EMBL" id="BPVZ01000055">
    <property type="protein sequence ID" value="GKV20548.1"/>
    <property type="molecule type" value="Genomic_DNA"/>
</dbReference>
<evidence type="ECO:0000313" key="2">
    <source>
        <dbReference type="Proteomes" id="UP001054252"/>
    </source>
</evidence>
<proteinExistence type="predicted"/>
<protein>
    <submittedName>
        <fullName evidence="1">Uncharacterized protein</fullName>
    </submittedName>
</protein>
<gene>
    <name evidence="1" type="ORF">SLEP1_g30649</name>
</gene>
<name>A0AAV5K6E6_9ROSI</name>
<accession>A0AAV5K6E6</accession>
<sequence>MGAQRLHHHRHHPSSIIFFPSPAFSSSSPATFSHNLASSPWPLAVLKTSPVWWRSVFLVSDPNLSAFQRLRSGAPVIPFFSPVTFLSRSAARPQTPTVQFKHHNPPRFSPFLLLSSSLGFLLP</sequence>
<reference evidence="1 2" key="1">
    <citation type="journal article" date="2021" name="Commun. Biol.">
        <title>The genome of Shorea leprosula (Dipterocarpaceae) highlights the ecological relevance of drought in aseasonal tropical rainforests.</title>
        <authorList>
            <person name="Ng K.K.S."/>
            <person name="Kobayashi M.J."/>
            <person name="Fawcett J.A."/>
            <person name="Hatakeyama M."/>
            <person name="Paape T."/>
            <person name="Ng C.H."/>
            <person name="Ang C.C."/>
            <person name="Tnah L.H."/>
            <person name="Lee C.T."/>
            <person name="Nishiyama T."/>
            <person name="Sese J."/>
            <person name="O'Brien M.J."/>
            <person name="Copetti D."/>
            <person name="Mohd Noor M.I."/>
            <person name="Ong R.C."/>
            <person name="Putra M."/>
            <person name="Sireger I.Z."/>
            <person name="Indrioko S."/>
            <person name="Kosugi Y."/>
            <person name="Izuno A."/>
            <person name="Isagi Y."/>
            <person name="Lee S.L."/>
            <person name="Shimizu K.K."/>
        </authorList>
    </citation>
    <scope>NUCLEOTIDE SEQUENCE [LARGE SCALE GENOMIC DNA]</scope>
    <source>
        <strain evidence="1">214</strain>
    </source>
</reference>
<dbReference type="Proteomes" id="UP001054252">
    <property type="component" value="Unassembled WGS sequence"/>
</dbReference>
<dbReference type="AlphaFoldDB" id="A0AAV5K6E6"/>
<organism evidence="1 2">
    <name type="scientific">Rubroshorea leprosula</name>
    <dbReference type="NCBI Taxonomy" id="152421"/>
    <lineage>
        <taxon>Eukaryota</taxon>
        <taxon>Viridiplantae</taxon>
        <taxon>Streptophyta</taxon>
        <taxon>Embryophyta</taxon>
        <taxon>Tracheophyta</taxon>
        <taxon>Spermatophyta</taxon>
        <taxon>Magnoliopsida</taxon>
        <taxon>eudicotyledons</taxon>
        <taxon>Gunneridae</taxon>
        <taxon>Pentapetalae</taxon>
        <taxon>rosids</taxon>
        <taxon>malvids</taxon>
        <taxon>Malvales</taxon>
        <taxon>Dipterocarpaceae</taxon>
        <taxon>Rubroshorea</taxon>
    </lineage>
</organism>
<evidence type="ECO:0000313" key="1">
    <source>
        <dbReference type="EMBL" id="GKV20548.1"/>
    </source>
</evidence>
<keyword evidence="2" id="KW-1185">Reference proteome</keyword>